<evidence type="ECO:0008006" key="3">
    <source>
        <dbReference type="Google" id="ProtNLM"/>
    </source>
</evidence>
<dbReference type="RefSeq" id="WP_308894340.1">
    <property type="nucleotide sequence ID" value="NZ_CP133218.1"/>
</dbReference>
<gene>
    <name evidence="1" type="ORF">RCF98_13700</name>
</gene>
<name>A0ABY9MN65_9GAMM</name>
<dbReference type="EMBL" id="CP133218">
    <property type="protein sequence ID" value="WML90017.1"/>
    <property type="molecule type" value="Genomic_DNA"/>
</dbReference>
<dbReference type="PANTHER" id="PTHR23348">
    <property type="entry name" value="PERIAXIN/AHNAK"/>
    <property type="match status" value="1"/>
</dbReference>
<proteinExistence type="predicted"/>
<dbReference type="PANTHER" id="PTHR23348:SF16">
    <property type="entry name" value="LEUCINE RICH REPEAT FAMILY PROTEIN"/>
    <property type="match status" value="1"/>
</dbReference>
<protein>
    <recommendedName>
        <fullName evidence="3">SCP domain-containing protein</fullName>
    </recommendedName>
</protein>
<dbReference type="InterPro" id="IPR052082">
    <property type="entry name" value="Myelin_sheath_structural"/>
</dbReference>
<dbReference type="Proteomes" id="UP001236657">
    <property type="component" value="Chromosome"/>
</dbReference>
<keyword evidence="2" id="KW-1185">Reference proteome</keyword>
<evidence type="ECO:0000313" key="1">
    <source>
        <dbReference type="EMBL" id="WML90017.1"/>
    </source>
</evidence>
<accession>A0ABY9MN65</accession>
<evidence type="ECO:0000313" key="2">
    <source>
        <dbReference type="Proteomes" id="UP001236657"/>
    </source>
</evidence>
<organism evidence="1 2">
    <name type="scientific">Thiothrix lacustris</name>
    <dbReference type="NCBI Taxonomy" id="525917"/>
    <lineage>
        <taxon>Bacteria</taxon>
        <taxon>Pseudomonadati</taxon>
        <taxon>Pseudomonadota</taxon>
        <taxon>Gammaproteobacteria</taxon>
        <taxon>Thiotrichales</taxon>
        <taxon>Thiotrichaceae</taxon>
        <taxon>Thiothrix</taxon>
    </lineage>
</organism>
<reference evidence="1 2" key="1">
    <citation type="submission" date="2023-08" db="EMBL/GenBank/DDBJ databases">
        <title>New molecular markers tilS and rpoB for phylogenetic and monitoring studies of the genus Thiothrix biodiversity.</title>
        <authorList>
            <person name="Ravin N.V."/>
            <person name="Smolyakov D."/>
            <person name="Markov N.D."/>
            <person name="Beletsky A.V."/>
            <person name="Mardanov A.V."/>
            <person name="Rudenko T.S."/>
            <person name="Grabovich M.Y."/>
        </authorList>
    </citation>
    <scope>NUCLEOTIDE SEQUENCE [LARGE SCALE GENOMIC DNA]</scope>
    <source>
        <strain evidence="1 2">MK1</strain>
    </source>
</reference>
<sequence length="817" mass="85992">MTMFLIQALIWLLIAFFLGYVIGRFLKSLFCGNQDASGKDVTISSHRPIDVPPVDAPPVTIPKAVAALGGAAAVGAAAAAAARFNAEPLTAPSMDFSGINPHKPIIDPPDMALPDLEWKGGAVEHPNVELKAMDVNFPNMPEVELLPEVVAEVPAVELSLPDADLSLPTASLDVPSVELDVPNIELQAPSLVVDGIDSYKPILDLPDMDVELPTIDMPDVDGIDPHKPILDLPDMDVELPTIAMPDVDLPDLPAVNVEGGNGLLDAVKVAVVAAGTGLAAKAASAMTVDAKELPDVDLSLPTASLDVPSVELDVPDIELQAPSLAVDGIDPHKPILDLPDMDVELPTIDMPDMSMELPEADLSLPMASLDVPSVELDVPNIELQAPSLVVDGIDPHKPILDLPDMDVELPTIAMPDVDLPDLPAVNVEGGNGLLDAVKVAVVAAGTGLAAKAASAMTVDAKELPDVDLSLSTASLDVPSVELDVPDIELQAPSLAVDGIDPHKPILDLPDMDVELPTIDMPDMSMELPEADLSLPMASLDVPSVELDVPDIELQVPSLAVDGIDPHKPILDLPDMDVELPTIAMPDMSMELPEADLSLPTASLDVPSVELDVPDIELQAPSLAVDGIDPHKPILDLPDMDVELPTITMPDVDLPDLPAVNVEGNNGLLDAVKVAVVAAGTGLAAKAASAMTVDTNDVELPEVSVDDDADEKNWLLLLVQQAKAVYRGHNHRAVSHLWRSGNTRDCSTLDDFESLSLQPATYDKLGSSHCGVPRAGFVAVGGDVSNIEQGSAVLFHYCNIVVCRDADDTHHFIRVVAD</sequence>